<proteinExistence type="predicted"/>
<comment type="caution">
    <text evidence="1">The sequence shown here is derived from an EMBL/GenBank/DDBJ whole genome shotgun (WGS) entry which is preliminary data.</text>
</comment>
<dbReference type="Proteomes" id="UP001165960">
    <property type="component" value="Unassembled WGS sequence"/>
</dbReference>
<sequence length="215" mass="22631">MHEHATLFVRNDNIAVPEPQSMEPGSNPEQNPSWTTSSKDLELGSPQLTDNSPIQKVNANLLGSKSSVTPQGLASELPVPNAGSFPEVPTLDTGSLLSEISKSTNVTEVAISNPAVGFKLTHSYQAGGAGGRSSPAPGFALKSKYPCAGTTPALAVAVCPSWAPKALPKPWWVWLGLGKLNLAAQNCKFTALFGPGLHHFPLPHQEKSQNYSQAA</sequence>
<organism evidence="1 2">
    <name type="scientific">Entomophthora muscae</name>
    <dbReference type="NCBI Taxonomy" id="34485"/>
    <lineage>
        <taxon>Eukaryota</taxon>
        <taxon>Fungi</taxon>
        <taxon>Fungi incertae sedis</taxon>
        <taxon>Zoopagomycota</taxon>
        <taxon>Entomophthoromycotina</taxon>
        <taxon>Entomophthoromycetes</taxon>
        <taxon>Entomophthorales</taxon>
        <taxon>Entomophthoraceae</taxon>
        <taxon>Entomophthora</taxon>
    </lineage>
</organism>
<protein>
    <submittedName>
        <fullName evidence="1">Uncharacterized protein</fullName>
    </submittedName>
</protein>
<keyword evidence="2" id="KW-1185">Reference proteome</keyword>
<evidence type="ECO:0000313" key="1">
    <source>
        <dbReference type="EMBL" id="KAJ9067110.1"/>
    </source>
</evidence>
<dbReference type="EMBL" id="QTSX02004267">
    <property type="protein sequence ID" value="KAJ9067110.1"/>
    <property type="molecule type" value="Genomic_DNA"/>
</dbReference>
<accession>A0ACC2SXU2</accession>
<gene>
    <name evidence="1" type="ORF">DSO57_1003023</name>
</gene>
<reference evidence="1" key="1">
    <citation type="submission" date="2022-04" db="EMBL/GenBank/DDBJ databases">
        <title>Genome of the entomopathogenic fungus Entomophthora muscae.</title>
        <authorList>
            <person name="Elya C."/>
            <person name="Lovett B.R."/>
            <person name="Lee E."/>
            <person name="Macias A.M."/>
            <person name="Hajek A.E."/>
            <person name="De Bivort B.L."/>
            <person name="Kasson M.T."/>
            <person name="De Fine Licht H.H."/>
            <person name="Stajich J.E."/>
        </authorList>
    </citation>
    <scope>NUCLEOTIDE SEQUENCE</scope>
    <source>
        <strain evidence="1">Berkeley</strain>
    </source>
</reference>
<evidence type="ECO:0000313" key="2">
    <source>
        <dbReference type="Proteomes" id="UP001165960"/>
    </source>
</evidence>
<name>A0ACC2SXU2_9FUNG</name>